<evidence type="ECO:0000313" key="2">
    <source>
        <dbReference type="Proteomes" id="UP000048841"/>
    </source>
</evidence>
<reference evidence="1 2" key="1">
    <citation type="submission" date="2015-03" db="EMBL/GenBank/DDBJ databases">
        <authorList>
            <person name="Murphy D."/>
        </authorList>
    </citation>
    <scope>NUCLEOTIDE SEQUENCE [LARGE SCALE GENOMIC DNA]</scope>
    <source>
        <strain evidence="1 2">IP26249</strain>
    </source>
</reference>
<dbReference type="Proteomes" id="UP000048841">
    <property type="component" value="Unassembled WGS sequence"/>
</dbReference>
<name>A0A0T7P716_YEREN</name>
<dbReference type="RefSeq" id="WP_050144615.1">
    <property type="nucleotide sequence ID" value="NZ_CGBR01000023.1"/>
</dbReference>
<gene>
    <name evidence="1" type="ORF">ERS137941_02951</name>
</gene>
<dbReference type="AlphaFoldDB" id="A0A0T7P716"/>
<protein>
    <submittedName>
        <fullName evidence="1">Uncharacterized protein</fullName>
    </submittedName>
</protein>
<proteinExistence type="predicted"/>
<evidence type="ECO:0000313" key="1">
    <source>
        <dbReference type="EMBL" id="CFQ68132.1"/>
    </source>
</evidence>
<sequence>MITLHLGVMDIPYGDENTTTGDVAELLEGKYKIMQTFFDRYGQDIADMMANDIAASLENMIAGAPPARDPLAESMSRTHNLFVAFLDNEEMNGLAGIPTRRAMEGISKRFKNKKGSPRPSFIDTGTYQASMRAWVSGVLNAFPN</sequence>
<dbReference type="EMBL" id="CGBR01000023">
    <property type="protein sequence ID" value="CFQ68132.1"/>
    <property type="molecule type" value="Genomic_DNA"/>
</dbReference>
<organism evidence="1 2">
    <name type="scientific">Yersinia enterocolitica</name>
    <dbReference type="NCBI Taxonomy" id="630"/>
    <lineage>
        <taxon>Bacteria</taxon>
        <taxon>Pseudomonadati</taxon>
        <taxon>Pseudomonadota</taxon>
        <taxon>Gammaproteobacteria</taxon>
        <taxon>Enterobacterales</taxon>
        <taxon>Yersiniaceae</taxon>
        <taxon>Yersinia</taxon>
    </lineage>
</organism>
<accession>A0A0T7P716</accession>